<evidence type="ECO:0000313" key="2">
    <source>
        <dbReference type="EMBL" id="CAF1584576.1"/>
    </source>
</evidence>
<evidence type="ECO:0000313" key="6">
    <source>
        <dbReference type="EMBL" id="CAF3753463.1"/>
    </source>
</evidence>
<evidence type="ECO:0000313" key="9">
    <source>
        <dbReference type="EMBL" id="CAF3962973.1"/>
    </source>
</evidence>
<dbReference type="Proteomes" id="UP000663855">
    <property type="component" value="Unassembled WGS sequence"/>
</dbReference>
<accession>A0A815ZN23</accession>
<organism evidence="2 11">
    <name type="scientific">Rotaria magnacalcarata</name>
    <dbReference type="NCBI Taxonomy" id="392030"/>
    <lineage>
        <taxon>Eukaryota</taxon>
        <taxon>Metazoa</taxon>
        <taxon>Spiralia</taxon>
        <taxon>Gnathifera</taxon>
        <taxon>Rotifera</taxon>
        <taxon>Eurotatoria</taxon>
        <taxon>Bdelloidea</taxon>
        <taxon>Philodinida</taxon>
        <taxon>Philodinidae</taxon>
        <taxon>Rotaria</taxon>
    </lineage>
</organism>
<dbReference type="EMBL" id="CAJOBF010000482">
    <property type="protein sequence ID" value="CAF3824256.1"/>
    <property type="molecule type" value="Genomic_DNA"/>
</dbReference>
<gene>
    <name evidence="6" type="ORF">BYL167_LOCUS458</name>
    <name evidence="1" type="ORF">CJN711_LOCUS9968</name>
    <name evidence="10" type="ORF">GIL414_LOCUS81946</name>
    <name evidence="2" type="ORF">KQP761_LOCUS20510</name>
    <name evidence="3" type="ORF">MBJ925_LOCUS10704</name>
    <name evidence="7" type="ORF">OVN521_LOCUS2718</name>
    <name evidence="9" type="ORF">SMN809_LOCUS9898</name>
    <name evidence="8" type="ORF">UXM345_LOCUS6187</name>
    <name evidence="4" type="ORF">WKI299_LOCUS8219</name>
    <name evidence="5" type="ORF">XDN619_LOCUS30871</name>
</gene>
<evidence type="ECO:0000313" key="7">
    <source>
        <dbReference type="EMBL" id="CAF3779752.1"/>
    </source>
</evidence>
<evidence type="ECO:0000313" key="5">
    <source>
        <dbReference type="EMBL" id="CAF2165392.1"/>
    </source>
</evidence>
<dbReference type="EMBL" id="CAJOBI010003284">
    <property type="protein sequence ID" value="CAF3962973.1"/>
    <property type="molecule type" value="Genomic_DNA"/>
</dbReference>
<dbReference type="Proteomes" id="UP000663856">
    <property type="component" value="Unassembled WGS sequence"/>
</dbReference>
<dbReference type="Proteomes" id="UP000663842">
    <property type="component" value="Unassembled WGS sequence"/>
</dbReference>
<dbReference type="EMBL" id="CAJOBJ010358803">
    <property type="protein sequence ID" value="CAF5216568.1"/>
    <property type="molecule type" value="Genomic_DNA"/>
</dbReference>
<sequence>MSKVGSANIITQPRHYEIHNSFVLMGNERFLHEYKFEERSCGCSSIYYTTITDTRLLSRTETTGCCDCCSQADHLDASIFLRDIVEIRETIQTSTRCCCCCSFCAKCCRRCSPSSSSIQIRGTFGSQIVHILKEDMPDLQVEMPAAIANHKLVTHH</sequence>
<dbReference type="EMBL" id="CAJNRF010002616">
    <property type="protein sequence ID" value="CAF2040364.1"/>
    <property type="molecule type" value="Genomic_DNA"/>
</dbReference>
<dbReference type="EMBL" id="CAJNOV010004020">
    <property type="protein sequence ID" value="CAF1160057.1"/>
    <property type="molecule type" value="Genomic_DNA"/>
</dbReference>
<dbReference type="Proteomes" id="UP000663824">
    <property type="component" value="Unassembled WGS sequence"/>
</dbReference>
<dbReference type="EMBL" id="CAJNOW010010662">
    <property type="protein sequence ID" value="CAF1584576.1"/>
    <property type="molecule type" value="Genomic_DNA"/>
</dbReference>
<evidence type="ECO:0000313" key="12">
    <source>
        <dbReference type="Proteomes" id="UP000663866"/>
    </source>
</evidence>
<dbReference type="Proteomes" id="UP000681967">
    <property type="component" value="Unassembled WGS sequence"/>
</dbReference>
<dbReference type="OrthoDB" id="10027667at2759"/>
<evidence type="ECO:0000313" key="8">
    <source>
        <dbReference type="EMBL" id="CAF3824256.1"/>
    </source>
</evidence>
<evidence type="ECO:0000313" key="11">
    <source>
        <dbReference type="Proteomes" id="UP000663834"/>
    </source>
</evidence>
<name>A0A815ZN23_9BILA</name>
<dbReference type="EMBL" id="CAJOBG010000221">
    <property type="protein sequence ID" value="CAF3779752.1"/>
    <property type="molecule type" value="Genomic_DNA"/>
</dbReference>
<dbReference type="EMBL" id="CAJNRG010015335">
    <property type="protein sequence ID" value="CAF2165392.1"/>
    <property type="molecule type" value="Genomic_DNA"/>
</dbReference>
<dbReference type="Proteomes" id="UP000663866">
    <property type="component" value="Unassembled WGS sequence"/>
</dbReference>
<evidence type="ECO:0000313" key="4">
    <source>
        <dbReference type="EMBL" id="CAF2040364.1"/>
    </source>
</evidence>
<protein>
    <submittedName>
        <fullName evidence="2">Uncharacterized protein</fullName>
    </submittedName>
</protein>
<evidence type="ECO:0000313" key="3">
    <source>
        <dbReference type="EMBL" id="CAF2036055.1"/>
    </source>
</evidence>
<dbReference type="Proteomes" id="UP000663834">
    <property type="component" value="Unassembled WGS sequence"/>
</dbReference>
<dbReference type="Proteomes" id="UP000676336">
    <property type="component" value="Unassembled WGS sequence"/>
</dbReference>
<keyword evidence="12" id="KW-1185">Reference proteome</keyword>
<dbReference type="EMBL" id="CAJNRE010004553">
    <property type="protein sequence ID" value="CAF2036055.1"/>
    <property type="molecule type" value="Genomic_DNA"/>
</dbReference>
<evidence type="ECO:0000313" key="1">
    <source>
        <dbReference type="EMBL" id="CAF1160057.1"/>
    </source>
</evidence>
<evidence type="ECO:0000313" key="10">
    <source>
        <dbReference type="EMBL" id="CAF5216568.1"/>
    </source>
</evidence>
<dbReference type="AlphaFoldDB" id="A0A815ZN23"/>
<reference evidence="2" key="1">
    <citation type="submission" date="2021-02" db="EMBL/GenBank/DDBJ databases">
        <authorList>
            <person name="Nowell W R."/>
        </authorList>
    </citation>
    <scope>NUCLEOTIDE SEQUENCE</scope>
</reference>
<dbReference type="Proteomes" id="UP000663887">
    <property type="component" value="Unassembled WGS sequence"/>
</dbReference>
<comment type="caution">
    <text evidence="2">The sequence shown here is derived from an EMBL/GenBank/DDBJ whole genome shotgun (WGS) entry which is preliminary data.</text>
</comment>
<proteinExistence type="predicted"/>
<dbReference type="EMBL" id="CAJOBH010000048">
    <property type="protein sequence ID" value="CAF3753463.1"/>
    <property type="molecule type" value="Genomic_DNA"/>
</dbReference>
<dbReference type="Proteomes" id="UP000681720">
    <property type="component" value="Unassembled WGS sequence"/>
</dbReference>